<keyword evidence="5" id="KW-1185">Reference proteome</keyword>
<dbReference type="RefSeq" id="WP_208841860.1">
    <property type="nucleotide sequence ID" value="NZ_CP072133.1"/>
</dbReference>
<dbReference type="AlphaFoldDB" id="A0A975DEU2"/>
<dbReference type="InterPro" id="IPR011006">
    <property type="entry name" value="CheY-like_superfamily"/>
</dbReference>
<dbReference type="Pfam" id="PF00072">
    <property type="entry name" value="Response_reg"/>
    <property type="match status" value="1"/>
</dbReference>
<protein>
    <submittedName>
        <fullName evidence="4">Response regulator</fullName>
    </submittedName>
</protein>
<dbReference type="KEGG" id="pxi:J5O05_09490"/>
<dbReference type="Proteomes" id="UP000664904">
    <property type="component" value="Chromosome"/>
</dbReference>
<dbReference type="PROSITE" id="PS50110">
    <property type="entry name" value="RESPONSE_REGULATORY"/>
    <property type="match status" value="1"/>
</dbReference>
<proteinExistence type="predicted"/>
<evidence type="ECO:0000313" key="5">
    <source>
        <dbReference type="Proteomes" id="UP000664904"/>
    </source>
</evidence>
<evidence type="ECO:0000256" key="2">
    <source>
        <dbReference type="PROSITE-ProRule" id="PRU00169"/>
    </source>
</evidence>
<accession>A0A975DEU2</accession>
<dbReference type="InterPro" id="IPR050595">
    <property type="entry name" value="Bact_response_regulator"/>
</dbReference>
<dbReference type="GO" id="GO:0000160">
    <property type="term" value="P:phosphorelay signal transduction system"/>
    <property type="evidence" value="ECO:0007669"/>
    <property type="project" value="InterPro"/>
</dbReference>
<dbReference type="CDD" id="cd00156">
    <property type="entry name" value="REC"/>
    <property type="match status" value="1"/>
</dbReference>
<sequence>MTLRLVYIDDEVELGELMQEFMHDQDVALRCFDKEQDAIEFCRENTPDLVLIDYRLRHMTGVDVARQLPPNIPKILVTGELELPKCDEFQQVISKPFDFKVIIKLITEAVSAQQLAE</sequence>
<evidence type="ECO:0000259" key="3">
    <source>
        <dbReference type="PROSITE" id="PS50110"/>
    </source>
</evidence>
<dbReference type="PANTHER" id="PTHR44591">
    <property type="entry name" value="STRESS RESPONSE REGULATOR PROTEIN 1"/>
    <property type="match status" value="1"/>
</dbReference>
<keyword evidence="1 2" id="KW-0597">Phosphoprotein</keyword>
<gene>
    <name evidence="4" type="ORF">J5O05_09490</name>
</gene>
<dbReference type="EMBL" id="CP072133">
    <property type="protein sequence ID" value="QTH70264.1"/>
    <property type="molecule type" value="Genomic_DNA"/>
</dbReference>
<dbReference type="InterPro" id="IPR001789">
    <property type="entry name" value="Sig_transdc_resp-reg_receiver"/>
</dbReference>
<organism evidence="4 5">
    <name type="scientific">Pseudoalteromonas xiamenensis</name>
    <dbReference type="NCBI Taxonomy" id="882626"/>
    <lineage>
        <taxon>Bacteria</taxon>
        <taxon>Pseudomonadati</taxon>
        <taxon>Pseudomonadota</taxon>
        <taxon>Gammaproteobacteria</taxon>
        <taxon>Alteromonadales</taxon>
        <taxon>Pseudoalteromonadaceae</taxon>
        <taxon>Pseudoalteromonas</taxon>
    </lineage>
</organism>
<feature type="modified residue" description="4-aspartylphosphate" evidence="2">
    <location>
        <position position="53"/>
    </location>
</feature>
<evidence type="ECO:0000313" key="4">
    <source>
        <dbReference type="EMBL" id="QTH70264.1"/>
    </source>
</evidence>
<name>A0A975DEU2_9GAMM</name>
<evidence type="ECO:0000256" key="1">
    <source>
        <dbReference type="ARBA" id="ARBA00022553"/>
    </source>
</evidence>
<feature type="domain" description="Response regulatory" evidence="3">
    <location>
        <begin position="4"/>
        <end position="110"/>
    </location>
</feature>
<reference evidence="4" key="1">
    <citation type="submission" date="2021-03" db="EMBL/GenBank/DDBJ databases">
        <title>Complete Genome of Pseudoalteromonas xiamenensis STKMTI.2, a new potential marine bacterium producing anti-Vibrio compounds.</title>
        <authorList>
            <person name="Handayani D.P."/>
            <person name="Isnansetyo A."/>
            <person name="Istiqomah I."/>
            <person name="Jumina J."/>
        </authorList>
    </citation>
    <scope>NUCLEOTIDE SEQUENCE</scope>
    <source>
        <strain evidence="4">STKMTI.2</strain>
    </source>
</reference>
<dbReference type="Gene3D" id="3.40.50.2300">
    <property type="match status" value="1"/>
</dbReference>
<dbReference type="SUPFAM" id="SSF52172">
    <property type="entry name" value="CheY-like"/>
    <property type="match status" value="1"/>
</dbReference>
<dbReference type="SMART" id="SM00448">
    <property type="entry name" value="REC"/>
    <property type="match status" value="1"/>
</dbReference>
<dbReference type="PANTHER" id="PTHR44591:SF3">
    <property type="entry name" value="RESPONSE REGULATORY DOMAIN-CONTAINING PROTEIN"/>
    <property type="match status" value="1"/>
</dbReference>